<evidence type="ECO:0000313" key="2">
    <source>
        <dbReference type="EMBL" id="OJD10330.1"/>
    </source>
</evidence>
<dbReference type="AlphaFoldDB" id="A0A1J9P387"/>
<comment type="caution">
    <text evidence="2">The sequence shown here is derived from an EMBL/GenBank/DDBJ whole genome shotgun (WGS) entry which is preliminary data.</text>
</comment>
<gene>
    <name evidence="2" type="ORF">AJ78_08619</name>
</gene>
<evidence type="ECO:0000313" key="3">
    <source>
        <dbReference type="Proteomes" id="UP000182235"/>
    </source>
</evidence>
<feature type="compositionally biased region" description="Basic and acidic residues" evidence="1">
    <location>
        <begin position="150"/>
        <end position="159"/>
    </location>
</feature>
<feature type="region of interest" description="Disordered" evidence="1">
    <location>
        <begin position="263"/>
        <end position="287"/>
    </location>
</feature>
<keyword evidence="3" id="KW-1185">Reference proteome</keyword>
<name>A0A1J9P387_9EURO</name>
<accession>A0A1J9P387</accession>
<proteinExistence type="predicted"/>
<evidence type="ECO:0000256" key="1">
    <source>
        <dbReference type="SAM" id="MobiDB-lite"/>
    </source>
</evidence>
<sequence>MTDKPQPPEWSLRTVLEHRFVAAPQLPPERLPNTQHRALCKTIECLYARVVVLEDIISSVGAEHHLKTAFGGRICTLKEIKASYCQDQTYPRLSKCIAPHCSQAYQSAENLPRHIRGTWDRSHQFHRAILTGTFCFQCGMEFSAGTSSLSRHERDRHGEPSTSRIETFGPFRTAFSRGGGLPYMQPNDNHVAGRSVRKASEAGSERDSSIGRLVQVSTDASTAERCDDGSVLREEVMKIFKQFSTRIERVEKDNDHLHEIVGRKKRKRGDDKTCTAPAKPGSINGHTSAFARDRSNCASTMAYSAQVSSSDSAASVDDFCNPGFNPSPVPPAQLQPFSSHSIYEINSGPDPFPLPLTNVNGSIYPAQLQPFSRSIYEIGPGPNPSQAPPTGTDGSIYPALLFPFPSESIYGCPSPNF</sequence>
<feature type="compositionally biased region" description="Basic and acidic residues" evidence="1">
    <location>
        <begin position="263"/>
        <end position="273"/>
    </location>
</feature>
<protein>
    <submittedName>
        <fullName evidence="2">Uncharacterized protein</fullName>
    </submittedName>
</protein>
<reference evidence="2 3" key="1">
    <citation type="submission" date="2015-07" db="EMBL/GenBank/DDBJ databases">
        <title>Emmonsia species relationships and genome sequence.</title>
        <authorList>
            <consortium name="The Broad Institute Genomics Platform"/>
            <person name="Cuomo C.A."/>
            <person name="Munoz J.F."/>
            <person name="Imamovic A."/>
            <person name="Priest M.E."/>
            <person name="Young S."/>
            <person name="Clay O.K."/>
            <person name="McEwen J.G."/>
        </authorList>
    </citation>
    <scope>NUCLEOTIDE SEQUENCE [LARGE SCALE GENOMIC DNA]</scope>
    <source>
        <strain evidence="2 3">UAMH 9510</strain>
    </source>
</reference>
<dbReference type="OrthoDB" id="4177070at2759"/>
<dbReference type="EMBL" id="LGRN01000847">
    <property type="protein sequence ID" value="OJD10330.1"/>
    <property type="molecule type" value="Genomic_DNA"/>
</dbReference>
<organism evidence="2 3">
    <name type="scientific">Emergomyces pasteurianus Ep9510</name>
    <dbReference type="NCBI Taxonomy" id="1447872"/>
    <lineage>
        <taxon>Eukaryota</taxon>
        <taxon>Fungi</taxon>
        <taxon>Dikarya</taxon>
        <taxon>Ascomycota</taxon>
        <taxon>Pezizomycotina</taxon>
        <taxon>Eurotiomycetes</taxon>
        <taxon>Eurotiomycetidae</taxon>
        <taxon>Onygenales</taxon>
        <taxon>Ajellomycetaceae</taxon>
        <taxon>Emergomyces</taxon>
    </lineage>
</organism>
<dbReference type="Proteomes" id="UP000182235">
    <property type="component" value="Unassembled WGS sequence"/>
</dbReference>
<feature type="region of interest" description="Disordered" evidence="1">
    <location>
        <begin position="147"/>
        <end position="166"/>
    </location>
</feature>